<proteinExistence type="predicted"/>
<keyword evidence="1" id="KW-0067">ATP-binding</keyword>
<keyword evidence="2" id="KW-1185">Reference proteome</keyword>
<comment type="caution">
    <text evidence="1">The sequence shown here is derived from an EMBL/GenBank/DDBJ whole genome shotgun (WGS) entry which is preliminary data.</text>
</comment>
<dbReference type="Proteomes" id="UP000239430">
    <property type="component" value="Unassembled WGS sequence"/>
</dbReference>
<dbReference type="EMBL" id="PVXL01000011">
    <property type="protein sequence ID" value="PRR77374.1"/>
    <property type="molecule type" value="Genomic_DNA"/>
</dbReference>
<dbReference type="Gene3D" id="3.40.50.300">
    <property type="entry name" value="P-loop containing nucleotide triphosphate hydrolases"/>
    <property type="match status" value="1"/>
</dbReference>
<reference evidence="1 2" key="1">
    <citation type="submission" date="2018-03" db="EMBL/GenBank/DDBJ databases">
        <title>Genome sequence of Moorella stamsii DSM 26217.</title>
        <authorList>
            <person name="Poehlein A."/>
            <person name="Daniel R."/>
        </authorList>
    </citation>
    <scope>NUCLEOTIDE SEQUENCE [LARGE SCALE GENOMIC DNA]</scope>
    <source>
        <strain evidence="2">DSM 26217</strain>
    </source>
</reference>
<gene>
    <name evidence="1" type="primary">cbiO_1</name>
    <name evidence="1" type="ORF">MOST_02890</name>
</gene>
<dbReference type="EC" id="3.6.3.-" evidence="1"/>
<accession>A0A9X7P7G3</accession>
<dbReference type="AlphaFoldDB" id="A0A9X7P7G3"/>
<protein>
    <submittedName>
        <fullName evidence="1">Cobalt import ATP-binding protein CbiO</fullName>
        <ecNumber evidence="1">3.6.3.-</ecNumber>
    </submittedName>
</protein>
<dbReference type="InterPro" id="IPR027417">
    <property type="entry name" value="P-loop_NTPase"/>
</dbReference>
<name>A0A9X7P7G3_9FIRM</name>
<dbReference type="GO" id="GO:0016787">
    <property type="term" value="F:hydrolase activity"/>
    <property type="evidence" value="ECO:0007669"/>
    <property type="project" value="UniProtKB-KW"/>
</dbReference>
<evidence type="ECO:0000313" key="1">
    <source>
        <dbReference type="EMBL" id="PRR77374.1"/>
    </source>
</evidence>
<dbReference type="RefSeq" id="WP_161952787.1">
    <property type="nucleotide sequence ID" value="NZ_PVXL01000011.1"/>
</dbReference>
<keyword evidence="1" id="KW-0378">Hydrolase</keyword>
<sequence length="114" mass="12490">MEICWPAWRQGSSLIVSMHIPDGYLSFNASVREELAFGPLQLELPQAEVKARVDSLLALLELEALADRPPHKLITATHDLAIVPVIADGFSSWGKTTGWLQQARPGKSWPTASS</sequence>
<dbReference type="GO" id="GO:0005524">
    <property type="term" value="F:ATP binding"/>
    <property type="evidence" value="ECO:0007669"/>
    <property type="project" value="UniProtKB-KW"/>
</dbReference>
<keyword evidence="1" id="KW-0547">Nucleotide-binding</keyword>
<organism evidence="1 2">
    <name type="scientific">Neomoorella stamsii</name>
    <dbReference type="NCBI Taxonomy" id="1266720"/>
    <lineage>
        <taxon>Bacteria</taxon>
        <taxon>Bacillati</taxon>
        <taxon>Bacillota</taxon>
        <taxon>Clostridia</taxon>
        <taxon>Neomoorellales</taxon>
        <taxon>Neomoorellaceae</taxon>
        <taxon>Neomoorella</taxon>
    </lineage>
</organism>
<evidence type="ECO:0000313" key="2">
    <source>
        <dbReference type="Proteomes" id="UP000239430"/>
    </source>
</evidence>